<keyword evidence="3" id="KW-0602">Photosynthesis</keyword>
<comment type="caution">
    <text evidence="12">The sequence shown here is derived from an EMBL/GenBank/DDBJ whole genome shotgun (WGS) entry which is preliminary data.</text>
</comment>
<dbReference type="GO" id="GO:0016851">
    <property type="term" value="F:magnesium chelatase activity"/>
    <property type="evidence" value="ECO:0007669"/>
    <property type="project" value="UniProtKB-EC"/>
</dbReference>
<evidence type="ECO:0000256" key="2">
    <source>
        <dbReference type="ARBA" id="ARBA00012825"/>
    </source>
</evidence>
<evidence type="ECO:0000256" key="6">
    <source>
        <dbReference type="ARBA" id="ARBA00022840"/>
    </source>
</evidence>
<comment type="pathway">
    <text evidence="8">Porphyrin-containing compound metabolism.</text>
</comment>
<evidence type="ECO:0000259" key="11">
    <source>
        <dbReference type="Pfam" id="PF11965"/>
    </source>
</evidence>
<evidence type="ECO:0000256" key="1">
    <source>
        <dbReference type="ARBA" id="ARBA00010851"/>
    </source>
</evidence>
<evidence type="ECO:0000313" key="12">
    <source>
        <dbReference type="EMBL" id="KAK9142419.1"/>
    </source>
</evidence>
<keyword evidence="10" id="KW-0472">Membrane</keyword>
<evidence type="ECO:0000256" key="9">
    <source>
        <dbReference type="ARBA" id="ARBA00048693"/>
    </source>
</evidence>
<dbReference type="PANTHER" id="PTHR44119:SF1">
    <property type="entry name" value="MAGNESIUM-CHELATASE SUBUNIT CHLH, CHLOROPLASTIC"/>
    <property type="match status" value="1"/>
</dbReference>
<sequence length="371" mass="42178">MEHKKNMRIIEKIKEIEAEMARTQKNKATGYTALTDSSNYRSAKVPLETFVRIPSTCFDLTSEIFIYFYRKVVIAFSANWILAFVILVLLPLVGLNGYIQLKFMKGFRAEAKVKDRCVDHGYLTGETVGNCGKTTKIEELHQEEPDLANSRETNHLMEVLGDILKQDGGSDPGWNRGSLRFGYDLEFLISFDSVIYAFFYPDFSLQMGCHYTLVRLQDGYKEKVYPENKEIAFNVTMKHLGEATKHSKLISDAEKDQYQSSLSAAVRELDSKNSGSLIFVEELAQKIKSAVEKERDRLDASSAGFADSMLKLVRTLPKVLKYLPSDKAQDARLYILSLQFWLGGSPENLQNFLKMISDFGIASIFVQTLHY</sequence>
<organism evidence="12 13">
    <name type="scientific">Stephania yunnanensis</name>
    <dbReference type="NCBI Taxonomy" id="152371"/>
    <lineage>
        <taxon>Eukaryota</taxon>
        <taxon>Viridiplantae</taxon>
        <taxon>Streptophyta</taxon>
        <taxon>Embryophyta</taxon>
        <taxon>Tracheophyta</taxon>
        <taxon>Spermatophyta</taxon>
        <taxon>Magnoliopsida</taxon>
        <taxon>Ranunculales</taxon>
        <taxon>Menispermaceae</taxon>
        <taxon>Menispermoideae</taxon>
        <taxon>Cissampelideae</taxon>
        <taxon>Stephania</taxon>
    </lineage>
</organism>
<dbReference type="Pfam" id="PF11965">
    <property type="entry name" value="DUF3479"/>
    <property type="match status" value="1"/>
</dbReference>
<keyword evidence="4" id="KW-0436">Ligase</keyword>
<dbReference type="GO" id="GO:0009507">
    <property type="term" value="C:chloroplast"/>
    <property type="evidence" value="ECO:0007669"/>
    <property type="project" value="TreeGrafter"/>
</dbReference>
<feature type="transmembrane region" description="Helical" evidence="10">
    <location>
        <begin position="72"/>
        <end position="95"/>
    </location>
</feature>
<dbReference type="GO" id="GO:0015995">
    <property type="term" value="P:chlorophyll biosynthetic process"/>
    <property type="evidence" value="ECO:0007669"/>
    <property type="project" value="UniProtKB-KW"/>
</dbReference>
<dbReference type="Gene3D" id="6.10.140.1070">
    <property type="match status" value="1"/>
</dbReference>
<dbReference type="Proteomes" id="UP001420932">
    <property type="component" value="Unassembled WGS sequence"/>
</dbReference>
<evidence type="ECO:0000256" key="3">
    <source>
        <dbReference type="ARBA" id="ARBA00022531"/>
    </source>
</evidence>
<dbReference type="InterPro" id="IPR003672">
    <property type="entry name" value="CobN/Mg_chltase"/>
</dbReference>
<keyword evidence="13" id="KW-1185">Reference proteome</keyword>
<reference evidence="12 13" key="1">
    <citation type="submission" date="2024-01" db="EMBL/GenBank/DDBJ databases">
        <title>Genome assemblies of Stephania.</title>
        <authorList>
            <person name="Yang L."/>
        </authorList>
    </citation>
    <scope>NUCLEOTIDE SEQUENCE [LARGE SCALE GENOMIC DNA]</scope>
    <source>
        <strain evidence="12">YNDBR</strain>
        <tissue evidence="12">Leaf</tissue>
    </source>
</reference>
<gene>
    <name evidence="12" type="ORF">Syun_011819</name>
</gene>
<comment type="catalytic activity">
    <reaction evidence="9">
        <text>protoporphyrin IX + Mg(2+) + ATP + H2O = Mg-protoporphyrin IX + ADP + phosphate + 3 H(+)</text>
        <dbReference type="Rhea" id="RHEA:13961"/>
        <dbReference type="ChEBI" id="CHEBI:15377"/>
        <dbReference type="ChEBI" id="CHEBI:15378"/>
        <dbReference type="ChEBI" id="CHEBI:18420"/>
        <dbReference type="ChEBI" id="CHEBI:30616"/>
        <dbReference type="ChEBI" id="CHEBI:43474"/>
        <dbReference type="ChEBI" id="CHEBI:57306"/>
        <dbReference type="ChEBI" id="CHEBI:60492"/>
        <dbReference type="ChEBI" id="CHEBI:456216"/>
        <dbReference type="EC" id="6.6.1.1"/>
    </reaction>
</comment>
<protein>
    <recommendedName>
        <fullName evidence="2">magnesium chelatase</fullName>
        <ecNumber evidence="2">6.6.1.1</ecNumber>
    </recommendedName>
</protein>
<dbReference type="GO" id="GO:0005524">
    <property type="term" value="F:ATP binding"/>
    <property type="evidence" value="ECO:0007669"/>
    <property type="project" value="UniProtKB-KW"/>
</dbReference>
<keyword evidence="10" id="KW-0812">Transmembrane</keyword>
<keyword evidence="6" id="KW-0067">ATP-binding</keyword>
<evidence type="ECO:0000256" key="7">
    <source>
        <dbReference type="ARBA" id="ARBA00023171"/>
    </source>
</evidence>
<keyword evidence="7" id="KW-0149">Chlorophyll biosynthesis</keyword>
<evidence type="ECO:0000256" key="5">
    <source>
        <dbReference type="ARBA" id="ARBA00022741"/>
    </source>
</evidence>
<accession>A0AAP0PGW3</accession>
<name>A0AAP0PGW3_9MAGN</name>
<proteinExistence type="inferred from homology"/>
<evidence type="ECO:0000313" key="13">
    <source>
        <dbReference type="Proteomes" id="UP001420932"/>
    </source>
</evidence>
<comment type="similarity">
    <text evidence="1">Belongs to the Mg-chelatase subunit H family.</text>
</comment>
<keyword evidence="5" id="KW-0547">Nucleotide-binding</keyword>
<evidence type="ECO:0000256" key="4">
    <source>
        <dbReference type="ARBA" id="ARBA00022598"/>
    </source>
</evidence>
<dbReference type="AlphaFoldDB" id="A0AAP0PGW3"/>
<dbReference type="PANTHER" id="PTHR44119">
    <property type="entry name" value="MAGNESIUM-CHELATASE SUBUNIT CHLH, CHLOROPLASTIC"/>
    <property type="match status" value="1"/>
</dbReference>
<dbReference type="EMBL" id="JBBNAF010000005">
    <property type="protein sequence ID" value="KAK9142419.1"/>
    <property type="molecule type" value="Genomic_DNA"/>
</dbReference>
<dbReference type="GO" id="GO:0015979">
    <property type="term" value="P:photosynthesis"/>
    <property type="evidence" value="ECO:0007669"/>
    <property type="project" value="UniProtKB-KW"/>
</dbReference>
<evidence type="ECO:0000256" key="8">
    <source>
        <dbReference type="ARBA" id="ARBA00023444"/>
    </source>
</evidence>
<evidence type="ECO:0000256" key="10">
    <source>
        <dbReference type="SAM" id="Phobius"/>
    </source>
</evidence>
<dbReference type="EC" id="6.6.1.1" evidence="2"/>
<dbReference type="InterPro" id="IPR022571">
    <property type="entry name" value="Mg_chelatase_H_N"/>
</dbReference>
<feature type="domain" description="Magnesium chelatase subunit H N-terminal" evidence="11">
    <location>
        <begin position="302"/>
        <end position="335"/>
    </location>
</feature>
<keyword evidence="10" id="KW-1133">Transmembrane helix</keyword>